<evidence type="ECO:0000259" key="1">
    <source>
        <dbReference type="Pfam" id="PF10988"/>
    </source>
</evidence>
<feature type="domain" description="Putative auto-transporter adhesin head GIN" evidence="1">
    <location>
        <begin position="43"/>
        <end position="228"/>
    </location>
</feature>
<protein>
    <submittedName>
        <fullName evidence="2">Lipoprotein, putative</fullName>
    </submittedName>
</protein>
<evidence type="ECO:0000313" key="2">
    <source>
        <dbReference type="EMBL" id="GAK35184.1"/>
    </source>
</evidence>
<dbReference type="eggNOG" id="COG3595">
    <property type="taxonomic scope" value="Bacteria"/>
</dbReference>
<keyword evidence="3" id="KW-1185">Reference proteome</keyword>
<proteinExistence type="predicted"/>
<dbReference type="AlphaFoldDB" id="A0A069D4U3"/>
<reference evidence="2 3" key="1">
    <citation type="journal article" date="2015" name="Microbes Environ.">
        <title>Distribution and evolution of nitrogen fixation genes in the phylum bacteroidetes.</title>
        <authorList>
            <person name="Inoue J."/>
            <person name="Oshima K."/>
            <person name="Suda W."/>
            <person name="Sakamoto M."/>
            <person name="Iino T."/>
            <person name="Noda S."/>
            <person name="Hongoh Y."/>
            <person name="Hattori M."/>
            <person name="Ohkuma M."/>
        </authorList>
    </citation>
    <scope>NUCLEOTIDE SEQUENCE [LARGE SCALE GENOMIC DNA]</scope>
    <source>
        <strain evidence="2 3">JCM 15093</strain>
    </source>
</reference>
<sequence length="245" mass="26166">MKASIKLILSAVTITLLISSCTIWEDGIRPSKHYITRSYNIGDFNKIDASTVASIHYVQSADSSTSLEIYGSDNIVPLIKVYVENGTLYLTTKKNKKINNSGKLKIQIKTPDLHAIYFKGVGDIYVDSGLRTQSLEVESKGVGNIKIKNLVCESVNINSLGVGDVEIEGTAQTVTLRSKGVGNIEADELKAQNVEASSMGIGSISCFAANKLNASVKGIGGINYKGNPEHKNLSKGGIGSINAIN</sequence>
<dbReference type="STRING" id="1121097.GCA_000428125_00295"/>
<dbReference type="PROSITE" id="PS51257">
    <property type="entry name" value="PROKAR_LIPOPROTEIN"/>
    <property type="match status" value="1"/>
</dbReference>
<comment type="caution">
    <text evidence="2">The sequence shown here is derived from an EMBL/GenBank/DDBJ whole genome shotgun (WGS) entry which is preliminary data.</text>
</comment>
<gene>
    <name evidence="2" type="ORF">JCM15093_263</name>
</gene>
<dbReference type="PANTHER" id="PTHR39200">
    <property type="entry name" value="HYPOTHETICAL EXPORTED PROTEIN"/>
    <property type="match status" value="1"/>
</dbReference>
<dbReference type="PANTHER" id="PTHR39200:SF1">
    <property type="entry name" value="AUTO-TRANSPORTER ADHESIN HEAD GIN DOMAIN-CONTAINING PROTEIN-RELATED"/>
    <property type="match status" value="1"/>
</dbReference>
<dbReference type="RefSeq" id="WP_024995412.1">
    <property type="nucleotide sequence ID" value="NZ_ATZI01000001.1"/>
</dbReference>
<organism evidence="2 3">
    <name type="scientific">Bacteroides graminisolvens DSM 19988 = JCM 15093</name>
    <dbReference type="NCBI Taxonomy" id="1121097"/>
    <lineage>
        <taxon>Bacteria</taxon>
        <taxon>Pseudomonadati</taxon>
        <taxon>Bacteroidota</taxon>
        <taxon>Bacteroidia</taxon>
        <taxon>Bacteroidales</taxon>
        <taxon>Bacteroidaceae</taxon>
        <taxon>Bacteroides</taxon>
    </lineage>
</organism>
<dbReference type="EMBL" id="BAJS01000001">
    <property type="protein sequence ID" value="GAK35184.1"/>
    <property type="molecule type" value="Genomic_DNA"/>
</dbReference>
<evidence type="ECO:0000313" key="3">
    <source>
        <dbReference type="Proteomes" id="UP000027601"/>
    </source>
</evidence>
<keyword evidence="2" id="KW-0449">Lipoprotein</keyword>
<dbReference type="Gene3D" id="2.160.20.120">
    <property type="match status" value="1"/>
</dbReference>
<accession>A0A069D4U3</accession>
<dbReference type="OrthoDB" id="1097598at2"/>
<dbReference type="Pfam" id="PF10988">
    <property type="entry name" value="DUF2807"/>
    <property type="match status" value="1"/>
</dbReference>
<dbReference type="Proteomes" id="UP000027601">
    <property type="component" value="Unassembled WGS sequence"/>
</dbReference>
<name>A0A069D4U3_9BACE</name>
<dbReference type="InterPro" id="IPR021255">
    <property type="entry name" value="DUF2807"/>
</dbReference>